<dbReference type="Proteomes" id="UP000030765">
    <property type="component" value="Unassembled WGS sequence"/>
</dbReference>
<keyword evidence="2" id="KW-0687">Ribonucleoprotein</keyword>
<evidence type="ECO:0000313" key="3">
    <source>
        <dbReference type="EnsemblMetazoa" id="ASIC004056-PA"/>
    </source>
</evidence>
<name>A0A084VFZ4_ANOSI</name>
<reference evidence="3" key="2">
    <citation type="submission" date="2020-05" db="UniProtKB">
        <authorList>
            <consortium name="EnsemblMetazoa"/>
        </authorList>
    </citation>
    <scope>IDENTIFICATION</scope>
</reference>
<feature type="region of interest" description="Disordered" evidence="1">
    <location>
        <begin position="85"/>
        <end position="139"/>
    </location>
</feature>
<feature type="compositionally biased region" description="Basic and acidic residues" evidence="1">
    <location>
        <begin position="85"/>
        <end position="115"/>
    </location>
</feature>
<proteinExistence type="predicted"/>
<keyword evidence="2" id="KW-0689">Ribosomal protein</keyword>
<sequence>MHFKTSTTRFRSLRDTLWANPLITTARDDGPDQNDAIGSWSARGKLVGRLMMAKYTVEPTCKIMIATGRLQRDEFHCVRADLRSLDGLEPNDDHERTSRTLRQRRERDETKEAHAAIKHNNGSSPWAFAGASASGDRCR</sequence>
<accession>A0A084VFZ4</accession>
<dbReference type="EMBL" id="KE524806">
    <property type="protein sequence ID" value="KFB36888.1"/>
    <property type="molecule type" value="Genomic_DNA"/>
</dbReference>
<gene>
    <name evidence="2" type="ORF">ZHAS_00004056</name>
</gene>
<evidence type="ECO:0000313" key="4">
    <source>
        <dbReference type="Proteomes" id="UP000030765"/>
    </source>
</evidence>
<dbReference type="VEuPathDB" id="VectorBase:ASIC004056"/>
<protein>
    <submittedName>
        <fullName evidence="2 3">30S ribosomal protein S6e</fullName>
    </submittedName>
</protein>
<dbReference type="EMBL" id="ATLV01012584">
    <property type="status" value="NOT_ANNOTATED_CDS"/>
    <property type="molecule type" value="Genomic_DNA"/>
</dbReference>
<reference evidence="2 4" key="1">
    <citation type="journal article" date="2014" name="BMC Genomics">
        <title>Genome sequence of Anopheles sinensis provides insight into genetics basis of mosquito competence for malaria parasites.</title>
        <authorList>
            <person name="Zhou D."/>
            <person name="Zhang D."/>
            <person name="Ding G."/>
            <person name="Shi L."/>
            <person name="Hou Q."/>
            <person name="Ye Y."/>
            <person name="Xu Y."/>
            <person name="Zhou H."/>
            <person name="Xiong C."/>
            <person name="Li S."/>
            <person name="Yu J."/>
            <person name="Hong S."/>
            <person name="Yu X."/>
            <person name="Zou P."/>
            <person name="Chen C."/>
            <person name="Chang X."/>
            <person name="Wang W."/>
            <person name="Lv Y."/>
            <person name="Sun Y."/>
            <person name="Ma L."/>
            <person name="Shen B."/>
            <person name="Zhu C."/>
        </authorList>
    </citation>
    <scope>NUCLEOTIDE SEQUENCE [LARGE SCALE GENOMIC DNA]</scope>
</reference>
<keyword evidence="4" id="KW-1185">Reference proteome</keyword>
<organism evidence="2">
    <name type="scientific">Anopheles sinensis</name>
    <name type="common">Mosquito</name>
    <dbReference type="NCBI Taxonomy" id="74873"/>
    <lineage>
        <taxon>Eukaryota</taxon>
        <taxon>Metazoa</taxon>
        <taxon>Ecdysozoa</taxon>
        <taxon>Arthropoda</taxon>
        <taxon>Hexapoda</taxon>
        <taxon>Insecta</taxon>
        <taxon>Pterygota</taxon>
        <taxon>Neoptera</taxon>
        <taxon>Endopterygota</taxon>
        <taxon>Diptera</taxon>
        <taxon>Nematocera</taxon>
        <taxon>Culicoidea</taxon>
        <taxon>Culicidae</taxon>
        <taxon>Anophelinae</taxon>
        <taxon>Anopheles</taxon>
    </lineage>
</organism>
<dbReference type="EnsemblMetazoa" id="ASIC004056-RA">
    <property type="protein sequence ID" value="ASIC004056-PA"/>
    <property type="gene ID" value="ASIC004056"/>
</dbReference>
<dbReference type="GO" id="GO:0005840">
    <property type="term" value="C:ribosome"/>
    <property type="evidence" value="ECO:0007669"/>
    <property type="project" value="UniProtKB-KW"/>
</dbReference>
<evidence type="ECO:0000256" key="1">
    <source>
        <dbReference type="SAM" id="MobiDB-lite"/>
    </source>
</evidence>
<dbReference type="AlphaFoldDB" id="A0A084VFZ4"/>
<evidence type="ECO:0000313" key="2">
    <source>
        <dbReference type="EMBL" id="KFB36888.1"/>
    </source>
</evidence>